<feature type="domain" description="Carboxymuconolactone decarboxylase-like" evidence="1">
    <location>
        <begin position="26"/>
        <end position="96"/>
    </location>
</feature>
<dbReference type="AlphaFoldDB" id="A0A7V7KY83"/>
<dbReference type="GO" id="GO:0051920">
    <property type="term" value="F:peroxiredoxin activity"/>
    <property type="evidence" value="ECO:0007669"/>
    <property type="project" value="InterPro"/>
</dbReference>
<dbReference type="RefSeq" id="WP_149331465.1">
    <property type="nucleotide sequence ID" value="NZ_QOVF01000001.1"/>
</dbReference>
<name>A0A7V7KY83_9GAMM</name>
<dbReference type="Proteomes" id="UP000463138">
    <property type="component" value="Unassembled WGS sequence"/>
</dbReference>
<dbReference type="OrthoDB" id="9801997at2"/>
<evidence type="ECO:0000313" key="3">
    <source>
        <dbReference type="Proteomes" id="UP000463138"/>
    </source>
</evidence>
<evidence type="ECO:0000259" key="1">
    <source>
        <dbReference type="Pfam" id="PF02627"/>
    </source>
</evidence>
<dbReference type="PANTHER" id="PTHR34846:SF10">
    <property type="entry name" value="CYTOPLASMIC PROTEIN"/>
    <property type="match status" value="1"/>
</dbReference>
<dbReference type="EMBL" id="QOVF01000001">
    <property type="protein sequence ID" value="KAA0696507.1"/>
    <property type="molecule type" value="Genomic_DNA"/>
</dbReference>
<dbReference type="InterPro" id="IPR004675">
    <property type="entry name" value="AhpD_core"/>
</dbReference>
<dbReference type="SUPFAM" id="SSF69118">
    <property type="entry name" value="AhpD-like"/>
    <property type="match status" value="1"/>
</dbReference>
<organism evidence="2 3">
    <name type="scientific">Halopseudomonas laoshanensis</name>
    <dbReference type="NCBI Taxonomy" id="2268758"/>
    <lineage>
        <taxon>Bacteria</taxon>
        <taxon>Pseudomonadati</taxon>
        <taxon>Pseudomonadota</taxon>
        <taxon>Gammaproteobacteria</taxon>
        <taxon>Pseudomonadales</taxon>
        <taxon>Pseudomonadaceae</taxon>
        <taxon>Halopseudomonas</taxon>
    </lineage>
</organism>
<dbReference type="PANTHER" id="PTHR34846">
    <property type="entry name" value="4-CARBOXYMUCONOLACTONE DECARBOXYLASE FAMILY PROTEIN (AFU_ORTHOLOGUE AFUA_6G11590)"/>
    <property type="match status" value="1"/>
</dbReference>
<dbReference type="Gene3D" id="1.20.1290.10">
    <property type="entry name" value="AhpD-like"/>
    <property type="match status" value="1"/>
</dbReference>
<sequence length="151" mass="16859">MQERLSYPKFHRLQPATAEGLGLIHEAVATSLDPQLVHLIHYRVSQINGCAFCQHMHAAEGRQDGEQQERLDMLAGWHDAPGFSTRERLALAWAEALTHIADAPVDDELYGSVKAEFGDKGMIDLTAEVLIINSWNRIAISNRFMPKLAAQ</sequence>
<dbReference type="InterPro" id="IPR003779">
    <property type="entry name" value="CMD-like"/>
</dbReference>
<gene>
    <name evidence="2" type="ORF">DT594_03990</name>
</gene>
<reference evidence="2 3" key="1">
    <citation type="submission" date="2018-07" db="EMBL/GenBank/DDBJ databases">
        <title>Pseudomonas laoshanensis sp. nov., isolated from soil.</title>
        <authorList>
            <person name="Sun J."/>
            <person name="Yu L."/>
            <person name="Wang M."/>
            <person name="Zhang C."/>
        </authorList>
    </citation>
    <scope>NUCLEOTIDE SEQUENCE [LARGE SCALE GENOMIC DNA]</scope>
    <source>
        <strain evidence="2 3">Y22</strain>
    </source>
</reference>
<dbReference type="InterPro" id="IPR029032">
    <property type="entry name" value="AhpD-like"/>
</dbReference>
<keyword evidence="3" id="KW-1185">Reference proteome</keyword>
<proteinExistence type="predicted"/>
<dbReference type="Pfam" id="PF02627">
    <property type="entry name" value="CMD"/>
    <property type="match status" value="1"/>
</dbReference>
<protein>
    <submittedName>
        <fullName evidence="2">Carboxymuconolactone decarboxylase family protein</fullName>
    </submittedName>
</protein>
<dbReference type="NCBIfam" id="TIGR00778">
    <property type="entry name" value="ahpD_dom"/>
    <property type="match status" value="1"/>
</dbReference>
<comment type="caution">
    <text evidence="2">The sequence shown here is derived from an EMBL/GenBank/DDBJ whole genome shotgun (WGS) entry which is preliminary data.</text>
</comment>
<evidence type="ECO:0000313" key="2">
    <source>
        <dbReference type="EMBL" id="KAA0696507.1"/>
    </source>
</evidence>
<accession>A0A7V7KY83</accession>